<protein>
    <submittedName>
        <fullName evidence="2">Uncharacterized protein</fullName>
    </submittedName>
</protein>
<evidence type="ECO:0000256" key="1">
    <source>
        <dbReference type="SAM" id="Phobius"/>
    </source>
</evidence>
<dbReference type="EMBL" id="VNHW01000008">
    <property type="protein sequence ID" value="TYP86914.1"/>
    <property type="molecule type" value="Genomic_DNA"/>
</dbReference>
<organism evidence="2 3">
    <name type="scientific">Blastococcus xanthinilyticus</name>
    <dbReference type="NCBI Taxonomy" id="1564164"/>
    <lineage>
        <taxon>Bacteria</taxon>
        <taxon>Bacillati</taxon>
        <taxon>Actinomycetota</taxon>
        <taxon>Actinomycetes</taxon>
        <taxon>Geodermatophilales</taxon>
        <taxon>Geodermatophilaceae</taxon>
        <taxon>Blastococcus</taxon>
    </lineage>
</organism>
<reference evidence="2 3" key="1">
    <citation type="submission" date="2019-07" db="EMBL/GenBank/DDBJ databases">
        <title>Genomic Encyclopedia of Archaeal and Bacterial Type Strains, Phase II (KMG-II): from individual species to whole genera.</title>
        <authorList>
            <person name="Goeker M."/>
        </authorList>
    </citation>
    <scope>NUCLEOTIDE SEQUENCE [LARGE SCALE GENOMIC DNA]</scope>
    <source>
        <strain evidence="2 3">DSM 46842</strain>
    </source>
</reference>
<keyword evidence="1" id="KW-1133">Transmembrane helix</keyword>
<evidence type="ECO:0000313" key="3">
    <source>
        <dbReference type="Proteomes" id="UP000322499"/>
    </source>
</evidence>
<keyword evidence="1" id="KW-0472">Membrane</keyword>
<feature type="transmembrane region" description="Helical" evidence="1">
    <location>
        <begin position="39"/>
        <end position="58"/>
    </location>
</feature>
<name>A0A5S5CV10_9ACTN</name>
<proteinExistence type="predicted"/>
<dbReference type="RefSeq" id="WP_166533713.1">
    <property type="nucleotide sequence ID" value="NZ_VNHW01000008.1"/>
</dbReference>
<sequence>MPSVEDDLRTALHTHPPMGTVPVHAALAAGHRARTRRRVARGGAAVLVAGGLVAALTLPGSPEDRMRLVGDGLTVSSGTGVTQIADDRVDLGDQVQAWRDGAALAIGYPDGVHAVLDTDDPTADWGDLGYDLVVLEPAETPDGQGLVMGNVRGEPESVTVTTPERTVEATVACFEQTPGWCVYKAALPTGDLDPDDIRVRVG</sequence>
<dbReference type="AlphaFoldDB" id="A0A5S5CV10"/>
<keyword evidence="1" id="KW-0812">Transmembrane</keyword>
<accession>A0A5S5CV10</accession>
<dbReference type="Proteomes" id="UP000322499">
    <property type="component" value="Unassembled WGS sequence"/>
</dbReference>
<comment type="caution">
    <text evidence="2">The sequence shown here is derived from an EMBL/GenBank/DDBJ whole genome shotgun (WGS) entry which is preliminary data.</text>
</comment>
<evidence type="ECO:0000313" key="2">
    <source>
        <dbReference type="EMBL" id="TYP86914.1"/>
    </source>
</evidence>
<keyword evidence="3" id="KW-1185">Reference proteome</keyword>
<gene>
    <name evidence="2" type="ORF">BD833_108200</name>
</gene>